<dbReference type="EMBL" id="JAVREV010000016">
    <property type="protein sequence ID" value="MDT0445870.1"/>
    <property type="molecule type" value="Genomic_DNA"/>
</dbReference>
<keyword evidence="4" id="KW-0646">Protease inhibitor</keyword>
<accession>A0ABU2SA99</accession>
<evidence type="ECO:0000256" key="6">
    <source>
        <dbReference type="ARBA" id="ARBA00023157"/>
    </source>
</evidence>
<keyword evidence="6" id="KW-1015">Disulfide bond</keyword>
<dbReference type="InterPro" id="IPR036819">
    <property type="entry name" value="Subtilisin_inhibitor-like_sf"/>
</dbReference>
<evidence type="ECO:0000313" key="9">
    <source>
        <dbReference type="EMBL" id="MDT0445870.1"/>
    </source>
</evidence>
<dbReference type="RefSeq" id="WP_311620057.1">
    <property type="nucleotide sequence ID" value="NZ_JAVREV010000016.1"/>
</dbReference>
<feature type="chain" id="PRO_5045803794" evidence="7">
    <location>
        <begin position="21"/>
        <end position="135"/>
    </location>
</feature>
<dbReference type="Pfam" id="PF00720">
    <property type="entry name" value="SSI"/>
    <property type="match status" value="1"/>
</dbReference>
<keyword evidence="7" id="KW-0732">Signal</keyword>
<dbReference type="InterPro" id="IPR023549">
    <property type="entry name" value="Subtilisin_inhibitor"/>
</dbReference>
<gene>
    <name evidence="9" type="ORF">RM779_25215</name>
</gene>
<evidence type="ECO:0000256" key="4">
    <source>
        <dbReference type="ARBA" id="ARBA00022690"/>
    </source>
</evidence>
<dbReference type="Proteomes" id="UP001183615">
    <property type="component" value="Unassembled WGS sequence"/>
</dbReference>
<evidence type="ECO:0000256" key="2">
    <source>
        <dbReference type="ARBA" id="ARBA00010472"/>
    </source>
</evidence>
<feature type="signal peptide" evidence="7">
    <location>
        <begin position="1"/>
        <end position="20"/>
    </location>
</feature>
<proteinExistence type="inferred from homology"/>
<evidence type="ECO:0000256" key="3">
    <source>
        <dbReference type="ARBA" id="ARBA00022525"/>
    </source>
</evidence>
<evidence type="ECO:0000256" key="1">
    <source>
        <dbReference type="ARBA" id="ARBA00004613"/>
    </source>
</evidence>
<comment type="similarity">
    <text evidence="2">Belongs to the protease inhibitor I16 (SSI) family.</text>
</comment>
<comment type="subcellular location">
    <subcellularLocation>
        <location evidence="1">Secreted</location>
    </subcellularLocation>
</comment>
<protein>
    <submittedName>
        <fullName evidence="9">SSI family serine proteinase inhibitor</fullName>
    </submittedName>
</protein>
<reference evidence="10" key="1">
    <citation type="submission" date="2023-07" db="EMBL/GenBank/DDBJ databases">
        <title>30 novel species of actinomycetes from the DSMZ collection.</title>
        <authorList>
            <person name="Nouioui I."/>
        </authorList>
    </citation>
    <scope>NUCLEOTIDE SEQUENCE [LARGE SCALE GENOMIC DNA]</scope>
    <source>
        <strain evidence="10">DSM 41886</strain>
    </source>
</reference>
<evidence type="ECO:0000259" key="8">
    <source>
        <dbReference type="Pfam" id="PF00720"/>
    </source>
</evidence>
<sequence length="135" mass="13644">MLHKTLVAALALVASAAVPAAAVAGHAPEEAANRLVITVADSGTAADGTHELICGPAGGDHPDPAGACEAVERADRPFDAVAEDALCTYVHGGPATAEIEGVWNGERVRATFSRVDGCEIARWDALVPALPEIGA</sequence>
<dbReference type="SUPFAM" id="SSF55399">
    <property type="entry name" value="Subtilisin inhibitor"/>
    <property type="match status" value="1"/>
</dbReference>
<organism evidence="9 10">
    <name type="scientific">Streptomyces johnsoniae</name>
    <dbReference type="NCBI Taxonomy" id="3075532"/>
    <lineage>
        <taxon>Bacteria</taxon>
        <taxon>Bacillati</taxon>
        <taxon>Actinomycetota</taxon>
        <taxon>Actinomycetes</taxon>
        <taxon>Kitasatosporales</taxon>
        <taxon>Streptomycetaceae</taxon>
        <taxon>Streptomyces</taxon>
    </lineage>
</organism>
<comment type="caution">
    <text evidence="9">The sequence shown here is derived from an EMBL/GenBank/DDBJ whole genome shotgun (WGS) entry which is preliminary data.</text>
</comment>
<evidence type="ECO:0000256" key="5">
    <source>
        <dbReference type="ARBA" id="ARBA00022900"/>
    </source>
</evidence>
<feature type="domain" description="Subtilisin inhibitor" evidence="8">
    <location>
        <begin position="33"/>
        <end position="109"/>
    </location>
</feature>
<evidence type="ECO:0000256" key="7">
    <source>
        <dbReference type="SAM" id="SignalP"/>
    </source>
</evidence>
<name>A0ABU2SA99_9ACTN</name>
<keyword evidence="3" id="KW-0964">Secreted</keyword>
<keyword evidence="5" id="KW-0722">Serine protease inhibitor</keyword>
<keyword evidence="10" id="KW-1185">Reference proteome</keyword>
<dbReference type="Gene3D" id="3.30.350.10">
    <property type="entry name" value="Subtilisin inhibitor-like"/>
    <property type="match status" value="1"/>
</dbReference>
<evidence type="ECO:0000313" key="10">
    <source>
        <dbReference type="Proteomes" id="UP001183615"/>
    </source>
</evidence>